<dbReference type="PANTHER" id="PTHR42709">
    <property type="entry name" value="ALKALINE PHOSPHATASE LIKE PROTEIN"/>
    <property type="match status" value="1"/>
</dbReference>
<dbReference type="InterPro" id="IPR032816">
    <property type="entry name" value="VTT_dom"/>
</dbReference>
<keyword evidence="2" id="KW-1133">Transmembrane helix</keyword>
<feature type="domain" description="VTT" evidence="3">
    <location>
        <begin position="133"/>
        <end position="250"/>
    </location>
</feature>
<keyword evidence="2" id="KW-0472">Membrane</keyword>
<feature type="transmembrane region" description="Helical" evidence="2">
    <location>
        <begin position="145"/>
        <end position="169"/>
    </location>
</feature>
<evidence type="ECO:0000256" key="1">
    <source>
        <dbReference type="ARBA" id="ARBA00010792"/>
    </source>
</evidence>
<accession>A0A841Q8A0</accession>
<sequence length="286" mass="31819">MGLRSIAKIEKQSFTKGIIFQLVLLISALYLLYEGMPSLLPLYRNIGFFLSVTIFTIWITAQLLGRKEFIKVIKLTSICYGIILFLTCVIYYVSSFIVLVEDFGIESILGENEVFAKITYFAICFIQPILLPIPEAVTVVAASSVMGALSAFLLGFTGTLLGIFTMFMVSRIGGMKFVEKFVKPAKIEQYHKYVEKNEVFILVLLFIIPILPDEIICIGAGVSGVSIKRFLIIATLSKLVTSFTFAYSVELASMISLTATEIITTISIGIFIVISLSFFVKRLLLK</sequence>
<feature type="transmembrane region" description="Helical" evidence="2">
    <location>
        <begin position="230"/>
        <end position="249"/>
    </location>
</feature>
<evidence type="ECO:0000313" key="4">
    <source>
        <dbReference type="EMBL" id="MBB6454626.1"/>
    </source>
</evidence>
<name>A0A841Q8A0_9BACI</name>
<keyword evidence="2" id="KW-0812">Transmembrane</keyword>
<dbReference type="Proteomes" id="UP000581688">
    <property type="component" value="Unassembled WGS sequence"/>
</dbReference>
<dbReference type="EMBL" id="JACHGH010000011">
    <property type="protein sequence ID" value="MBB6454626.1"/>
    <property type="molecule type" value="Genomic_DNA"/>
</dbReference>
<evidence type="ECO:0000259" key="3">
    <source>
        <dbReference type="Pfam" id="PF09335"/>
    </source>
</evidence>
<dbReference type="RefSeq" id="WP_174497129.1">
    <property type="nucleotide sequence ID" value="NZ_CADDWK010000012.1"/>
</dbReference>
<feature type="transmembrane region" description="Helical" evidence="2">
    <location>
        <begin position="199"/>
        <end position="223"/>
    </location>
</feature>
<gene>
    <name evidence="4" type="ORF">HNQ94_003115</name>
</gene>
<protein>
    <submittedName>
        <fullName evidence="4">Putative membrane protein YdjX (TVP38/TMEM64 family)</fullName>
    </submittedName>
</protein>
<keyword evidence="5" id="KW-1185">Reference proteome</keyword>
<evidence type="ECO:0000313" key="5">
    <source>
        <dbReference type="Proteomes" id="UP000581688"/>
    </source>
</evidence>
<feature type="transmembrane region" description="Helical" evidence="2">
    <location>
        <begin position="14"/>
        <end position="33"/>
    </location>
</feature>
<organism evidence="4 5">
    <name type="scientific">Salirhabdus euzebyi</name>
    <dbReference type="NCBI Taxonomy" id="394506"/>
    <lineage>
        <taxon>Bacteria</taxon>
        <taxon>Bacillati</taxon>
        <taxon>Bacillota</taxon>
        <taxon>Bacilli</taxon>
        <taxon>Bacillales</taxon>
        <taxon>Bacillaceae</taxon>
        <taxon>Salirhabdus</taxon>
    </lineage>
</organism>
<feature type="transmembrane region" description="Helical" evidence="2">
    <location>
        <begin position="72"/>
        <end position="94"/>
    </location>
</feature>
<reference evidence="4 5" key="1">
    <citation type="submission" date="2020-08" db="EMBL/GenBank/DDBJ databases">
        <title>Genomic Encyclopedia of Type Strains, Phase IV (KMG-IV): sequencing the most valuable type-strain genomes for metagenomic binning, comparative biology and taxonomic classification.</title>
        <authorList>
            <person name="Goeker M."/>
        </authorList>
    </citation>
    <scope>NUCLEOTIDE SEQUENCE [LARGE SCALE GENOMIC DNA]</scope>
    <source>
        <strain evidence="4 5">DSM 19612</strain>
    </source>
</reference>
<dbReference type="AlphaFoldDB" id="A0A841Q8A0"/>
<comment type="similarity">
    <text evidence="1">Belongs to the DedA family.</text>
</comment>
<evidence type="ECO:0000256" key="2">
    <source>
        <dbReference type="SAM" id="Phobius"/>
    </source>
</evidence>
<feature type="transmembrane region" description="Helical" evidence="2">
    <location>
        <begin position="114"/>
        <end position="133"/>
    </location>
</feature>
<feature type="transmembrane region" description="Helical" evidence="2">
    <location>
        <begin position="45"/>
        <end position="65"/>
    </location>
</feature>
<feature type="transmembrane region" description="Helical" evidence="2">
    <location>
        <begin position="255"/>
        <end position="280"/>
    </location>
</feature>
<proteinExistence type="inferred from homology"/>
<dbReference type="Pfam" id="PF09335">
    <property type="entry name" value="VTT_dom"/>
    <property type="match status" value="1"/>
</dbReference>
<comment type="caution">
    <text evidence="4">The sequence shown here is derived from an EMBL/GenBank/DDBJ whole genome shotgun (WGS) entry which is preliminary data.</text>
</comment>
<dbReference type="InterPro" id="IPR051311">
    <property type="entry name" value="DedA_domain"/>
</dbReference>